<dbReference type="InterPro" id="IPR023780">
    <property type="entry name" value="Chromo_domain"/>
</dbReference>
<dbReference type="GO" id="GO:0006338">
    <property type="term" value="P:chromatin remodeling"/>
    <property type="evidence" value="ECO:0007669"/>
    <property type="project" value="UniProtKB-ARBA"/>
</dbReference>
<dbReference type="InterPro" id="IPR051219">
    <property type="entry name" value="Heterochromatin_chromo-domain"/>
</dbReference>
<feature type="compositionally biased region" description="Basic and acidic residues" evidence="3">
    <location>
        <begin position="157"/>
        <end position="178"/>
    </location>
</feature>
<gene>
    <name evidence="5" type="ORF">DFH07DRAFT_794237</name>
</gene>
<dbReference type="PANTHER" id="PTHR22812">
    <property type="entry name" value="CHROMOBOX PROTEIN"/>
    <property type="match status" value="1"/>
</dbReference>
<dbReference type="Pfam" id="PF00385">
    <property type="entry name" value="Chromo"/>
    <property type="match status" value="1"/>
</dbReference>
<feature type="compositionally biased region" description="Low complexity" evidence="3">
    <location>
        <begin position="128"/>
        <end position="140"/>
    </location>
</feature>
<reference evidence="5" key="1">
    <citation type="submission" date="2023-03" db="EMBL/GenBank/DDBJ databases">
        <title>Massive genome expansion in bonnet fungi (Mycena s.s.) driven by repeated elements and novel gene families across ecological guilds.</title>
        <authorList>
            <consortium name="Lawrence Berkeley National Laboratory"/>
            <person name="Harder C.B."/>
            <person name="Miyauchi S."/>
            <person name="Viragh M."/>
            <person name="Kuo A."/>
            <person name="Thoen E."/>
            <person name="Andreopoulos B."/>
            <person name="Lu D."/>
            <person name="Skrede I."/>
            <person name="Drula E."/>
            <person name="Henrissat B."/>
            <person name="Morin E."/>
            <person name="Kohler A."/>
            <person name="Barry K."/>
            <person name="LaButti K."/>
            <person name="Morin E."/>
            <person name="Salamov A."/>
            <person name="Lipzen A."/>
            <person name="Mereny Z."/>
            <person name="Hegedus B."/>
            <person name="Baldrian P."/>
            <person name="Stursova M."/>
            <person name="Weitz H."/>
            <person name="Taylor A."/>
            <person name="Grigoriev I.V."/>
            <person name="Nagy L.G."/>
            <person name="Martin F."/>
            <person name="Kauserud H."/>
        </authorList>
    </citation>
    <scope>NUCLEOTIDE SEQUENCE</scope>
    <source>
        <strain evidence="5">CBHHK188m</strain>
    </source>
</reference>
<dbReference type="InterPro" id="IPR016197">
    <property type="entry name" value="Chromo-like_dom_sf"/>
</dbReference>
<dbReference type="GO" id="GO:0005634">
    <property type="term" value="C:nucleus"/>
    <property type="evidence" value="ECO:0007669"/>
    <property type="project" value="UniProtKB-SubCell"/>
</dbReference>
<evidence type="ECO:0000313" key="5">
    <source>
        <dbReference type="EMBL" id="KAJ7780222.1"/>
    </source>
</evidence>
<protein>
    <recommendedName>
        <fullName evidence="4">Chromo domain-containing protein</fullName>
    </recommendedName>
</protein>
<name>A0AAD7K897_9AGAR</name>
<comment type="subcellular location">
    <subcellularLocation>
        <location evidence="1">Nucleus</location>
    </subcellularLocation>
</comment>
<accession>A0AAD7K897</accession>
<feature type="domain" description="Chromo" evidence="4">
    <location>
        <begin position="49"/>
        <end position="111"/>
    </location>
</feature>
<dbReference type="InterPro" id="IPR000953">
    <property type="entry name" value="Chromo/chromo_shadow_dom"/>
</dbReference>
<feature type="region of interest" description="Disordered" evidence="3">
    <location>
        <begin position="101"/>
        <end position="195"/>
    </location>
</feature>
<dbReference type="SUPFAM" id="SSF54160">
    <property type="entry name" value="Chromo domain-like"/>
    <property type="match status" value="2"/>
</dbReference>
<keyword evidence="2" id="KW-0539">Nucleus</keyword>
<evidence type="ECO:0000259" key="4">
    <source>
        <dbReference type="PROSITE" id="PS50013"/>
    </source>
</evidence>
<dbReference type="EMBL" id="JARJLG010000006">
    <property type="protein sequence ID" value="KAJ7780222.1"/>
    <property type="molecule type" value="Genomic_DNA"/>
</dbReference>
<evidence type="ECO:0000256" key="1">
    <source>
        <dbReference type="ARBA" id="ARBA00004123"/>
    </source>
</evidence>
<dbReference type="SMART" id="SM00298">
    <property type="entry name" value="CHROMO"/>
    <property type="match status" value="1"/>
</dbReference>
<comment type="caution">
    <text evidence="5">The sequence shown here is derived from an EMBL/GenBank/DDBJ whole genome shotgun (WGS) entry which is preliminary data.</text>
</comment>
<evidence type="ECO:0000313" key="6">
    <source>
        <dbReference type="Proteomes" id="UP001215280"/>
    </source>
</evidence>
<dbReference type="Proteomes" id="UP001215280">
    <property type="component" value="Unassembled WGS sequence"/>
</dbReference>
<dbReference type="PROSITE" id="PS50013">
    <property type="entry name" value="CHROMO_2"/>
    <property type="match status" value="1"/>
</dbReference>
<evidence type="ECO:0000256" key="3">
    <source>
        <dbReference type="SAM" id="MobiDB-lite"/>
    </source>
</evidence>
<proteinExistence type="predicted"/>
<dbReference type="Pfam" id="PF01393">
    <property type="entry name" value="Chromo_shadow"/>
    <property type="match status" value="1"/>
</dbReference>
<dbReference type="InterPro" id="IPR008251">
    <property type="entry name" value="Chromo_shadow_dom"/>
</dbReference>
<dbReference type="Gene3D" id="2.40.50.40">
    <property type="match status" value="2"/>
</dbReference>
<feature type="region of interest" description="Disordered" evidence="3">
    <location>
        <begin position="1"/>
        <end position="49"/>
    </location>
</feature>
<evidence type="ECO:0000256" key="2">
    <source>
        <dbReference type="ARBA" id="ARBA00023242"/>
    </source>
</evidence>
<dbReference type="AlphaFoldDB" id="A0AAD7K897"/>
<feature type="compositionally biased region" description="Acidic residues" evidence="3">
    <location>
        <begin position="31"/>
        <end position="49"/>
    </location>
</feature>
<sequence length="268" mass="29996">MAPTSPAPSDHGEEEPKTKKKTSSKVKNESEVEDSEAQSEGEEGDEEEYEIEAILDAKRGQFEKGKLGYYVKWKGYSDEHNSWVMEEDAANAPEAIKVYWDEREREKKKSPKKAAEIGSKRSRKSVGDDNASDAGGSASAAKKRGGGGGRKSVSAKATDKDDDERPAKKPRKNTEKKTPAARTTSPEAVAEAEEENIGNMAEHMHAPTWDQMIKQIDTVERVENTLYVYFTLNDGGRVKEDSEICKEKFPKKLIEFYENNLRWKEADA</sequence>
<keyword evidence="6" id="KW-1185">Reference proteome</keyword>
<feature type="compositionally biased region" description="Basic and acidic residues" evidence="3">
    <location>
        <begin position="101"/>
        <end position="119"/>
    </location>
</feature>
<organism evidence="5 6">
    <name type="scientific">Mycena maculata</name>
    <dbReference type="NCBI Taxonomy" id="230809"/>
    <lineage>
        <taxon>Eukaryota</taxon>
        <taxon>Fungi</taxon>
        <taxon>Dikarya</taxon>
        <taxon>Basidiomycota</taxon>
        <taxon>Agaricomycotina</taxon>
        <taxon>Agaricomycetes</taxon>
        <taxon>Agaricomycetidae</taxon>
        <taxon>Agaricales</taxon>
        <taxon>Marasmiineae</taxon>
        <taxon>Mycenaceae</taxon>
        <taxon>Mycena</taxon>
    </lineage>
</organism>